<reference evidence="4 5" key="1">
    <citation type="journal article" date="2018" name="Mol. Biol. Evol.">
        <title>Broad Genomic Sampling Reveals a Smut Pathogenic Ancestry of the Fungal Clade Ustilaginomycotina.</title>
        <authorList>
            <person name="Kijpornyongpan T."/>
            <person name="Mondo S.J."/>
            <person name="Barry K."/>
            <person name="Sandor L."/>
            <person name="Lee J."/>
            <person name="Lipzen A."/>
            <person name="Pangilinan J."/>
            <person name="LaButti K."/>
            <person name="Hainaut M."/>
            <person name="Henrissat B."/>
            <person name="Grigoriev I.V."/>
            <person name="Spatafora J.W."/>
            <person name="Aime M.C."/>
        </authorList>
    </citation>
    <scope>NUCLEOTIDE SEQUENCE [LARGE SCALE GENOMIC DNA]</scope>
    <source>
        <strain evidence="4 5">MCA 4658</strain>
    </source>
</reference>
<dbReference type="InterPro" id="IPR050325">
    <property type="entry name" value="Prot/Nucl_acid_deglycase"/>
</dbReference>
<evidence type="ECO:0000256" key="1">
    <source>
        <dbReference type="ARBA" id="ARBA00013134"/>
    </source>
</evidence>
<dbReference type="SUPFAM" id="SSF52317">
    <property type="entry name" value="Class I glutamine amidotransferase-like"/>
    <property type="match status" value="1"/>
</dbReference>
<name>A0A316W5F8_9BASI</name>
<dbReference type="RefSeq" id="XP_025372024.1">
    <property type="nucleotide sequence ID" value="XM_025511224.1"/>
</dbReference>
<dbReference type="EMBL" id="KZ819358">
    <property type="protein sequence ID" value="PWN44864.1"/>
    <property type="molecule type" value="Genomic_DNA"/>
</dbReference>
<dbReference type="GO" id="GO:0005634">
    <property type="term" value="C:nucleus"/>
    <property type="evidence" value="ECO:0007669"/>
    <property type="project" value="TreeGrafter"/>
</dbReference>
<evidence type="ECO:0000259" key="3">
    <source>
        <dbReference type="Pfam" id="PF01965"/>
    </source>
</evidence>
<dbReference type="PANTHER" id="PTHR48094">
    <property type="entry name" value="PROTEIN/NUCLEIC ACID DEGLYCASE DJ-1-RELATED"/>
    <property type="match status" value="1"/>
</dbReference>
<dbReference type="GeneID" id="37033094"/>
<dbReference type="Proteomes" id="UP000245783">
    <property type="component" value="Unassembled WGS sequence"/>
</dbReference>
<dbReference type="InterPro" id="IPR029062">
    <property type="entry name" value="Class_I_gatase-like"/>
</dbReference>
<dbReference type="InterPro" id="IPR006287">
    <property type="entry name" value="DJ-1"/>
</dbReference>
<evidence type="ECO:0000256" key="2">
    <source>
        <dbReference type="ARBA" id="ARBA00048082"/>
    </source>
</evidence>
<dbReference type="STRING" id="1522189.A0A316W5F8"/>
<evidence type="ECO:0000313" key="5">
    <source>
        <dbReference type="Proteomes" id="UP000245783"/>
    </source>
</evidence>
<accession>A0A316W5F8</accession>
<dbReference type="FunCoup" id="A0A316W5F8">
    <property type="interactions" value="176"/>
</dbReference>
<dbReference type="GO" id="GO:0005739">
    <property type="term" value="C:mitochondrion"/>
    <property type="evidence" value="ECO:0007669"/>
    <property type="project" value="TreeGrafter"/>
</dbReference>
<dbReference type="PANTHER" id="PTHR48094:SF12">
    <property type="entry name" value="PARKINSON DISEASE PROTEIN 7 HOMOLOG"/>
    <property type="match status" value="1"/>
</dbReference>
<feature type="domain" description="DJ-1/PfpI" evidence="3">
    <location>
        <begin position="5"/>
        <end position="195"/>
    </location>
</feature>
<dbReference type="CDD" id="cd03135">
    <property type="entry name" value="GATase1_DJ-1"/>
    <property type="match status" value="1"/>
</dbReference>
<keyword evidence="5" id="KW-1185">Reference proteome</keyword>
<dbReference type="EC" id="4.2.1.130" evidence="1"/>
<evidence type="ECO:0000313" key="4">
    <source>
        <dbReference type="EMBL" id="PWN44864.1"/>
    </source>
</evidence>
<dbReference type="InterPro" id="IPR002818">
    <property type="entry name" value="DJ-1/PfpI"/>
</dbReference>
<dbReference type="GO" id="GO:0006979">
    <property type="term" value="P:response to oxidative stress"/>
    <property type="evidence" value="ECO:0007669"/>
    <property type="project" value="TreeGrafter"/>
</dbReference>
<dbReference type="AlphaFoldDB" id="A0A316W5F8"/>
<dbReference type="Gene3D" id="3.40.50.880">
    <property type="match status" value="1"/>
</dbReference>
<comment type="catalytic activity">
    <reaction evidence="2">
        <text>methylglyoxal + H2O = (R)-lactate + H(+)</text>
        <dbReference type="Rhea" id="RHEA:27754"/>
        <dbReference type="ChEBI" id="CHEBI:15377"/>
        <dbReference type="ChEBI" id="CHEBI:15378"/>
        <dbReference type="ChEBI" id="CHEBI:16004"/>
        <dbReference type="ChEBI" id="CHEBI:17158"/>
        <dbReference type="EC" id="4.2.1.130"/>
    </reaction>
</comment>
<protein>
    <recommendedName>
        <fullName evidence="1">D-lactate dehydratase</fullName>
        <ecNumber evidence="1">4.2.1.130</ecNumber>
    </recommendedName>
</protein>
<dbReference type="GO" id="GO:1903189">
    <property type="term" value="P:glyoxal metabolic process"/>
    <property type="evidence" value="ECO:0007669"/>
    <property type="project" value="TreeGrafter"/>
</dbReference>
<gene>
    <name evidence="4" type="ORF">IE81DRAFT_241290</name>
</gene>
<dbReference type="GO" id="GO:0019172">
    <property type="term" value="F:glyoxalase III activity"/>
    <property type="evidence" value="ECO:0007669"/>
    <property type="project" value="UniProtKB-EC"/>
</dbReference>
<dbReference type="OrthoDB" id="543156at2759"/>
<dbReference type="InParanoid" id="A0A316W5F8"/>
<proteinExistence type="predicted"/>
<sequence>MTAPRALIFIAQGTEETEFVATYDVLVRGGVQVTSVHVGSSNHNAQDPHAAELVKCSRGVLIKPDKKLDELAGKIVFSFIGIVCTRVANQALEYDAFIVPGGNEGSATISANEDVQALLSAAYGKGKVVAAICAGSLAIKAAGVAKDSPITSHPSVKDQLDAEYHYKEDSVVVSDKLITSRGPGTSLHFGLAIVEALQGKEKRDEIEKPLMLPSNA</sequence>
<organism evidence="4 5">
    <name type="scientific">Ceraceosorus guamensis</name>
    <dbReference type="NCBI Taxonomy" id="1522189"/>
    <lineage>
        <taxon>Eukaryota</taxon>
        <taxon>Fungi</taxon>
        <taxon>Dikarya</taxon>
        <taxon>Basidiomycota</taxon>
        <taxon>Ustilaginomycotina</taxon>
        <taxon>Exobasidiomycetes</taxon>
        <taxon>Ceraceosorales</taxon>
        <taxon>Ceraceosoraceae</taxon>
        <taxon>Ceraceosorus</taxon>
    </lineage>
</organism>
<dbReference type="NCBIfam" id="TIGR01383">
    <property type="entry name" value="not_thiJ"/>
    <property type="match status" value="1"/>
</dbReference>
<dbReference type="Pfam" id="PF01965">
    <property type="entry name" value="DJ-1_PfpI"/>
    <property type="match status" value="1"/>
</dbReference>